<evidence type="ECO:0000256" key="2">
    <source>
        <dbReference type="ARBA" id="ARBA00005979"/>
    </source>
</evidence>
<dbReference type="Pfam" id="PF00724">
    <property type="entry name" value="Oxidored_FMN"/>
    <property type="match status" value="1"/>
</dbReference>
<proteinExistence type="inferred from homology"/>
<dbReference type="InterPro" id="IPR013785">
    <property type="entry name" value="Aldolase_TIM"/>
</dbReference>
<dbReference type="SUPFAM" id="SSF51395">
    <property type="entry name" value="FMN-linked oxidoreductases"/>
    <property type="match status" value="1"/>
</dbReference>
<dbReference type="PANTHER" id="PTHR22893">
    <property type="entry name" value="NADH OXIDOREDUCTASE-RELATED"/>
    <property type="match status" value="1"/>
</dbReference>
<dbReference type="CDD" id="cd02933">
    <property type="entry name" value="OYE_like_FMN"/>
    <property type="match status" value="1"/>
</dbReference>
<organism evidence="5 6">
    <name type="scientific">Undibacterium jejuense</name>
    <dbReference type="NCBI Taxonomy" id="1344949"/>
    <lineage>
        <taxon>Bacteria</taxon>
        <taxon>Pseudomonadati</taxon>
        <taxon>Pseudomonadota</taxon>
        <taxon>Betaproteobacteria</taxon>
        <taxon>Burkholderiales</taxon>
        <taxon>Oxalobacteraceae</taxon>
        <taxon>Undibacterium</taxon>
    </lineage>
</organism>
<dbReference type="NCBIfam" id="NF007899">
    <property type="entry name" value="PRK10605.1"/>
    <property type="match status" value="1"/>
</dbReference>
<evidence type="ECO:0000259" key="4">
    <source>
        <dbReference type="Pfam" id="PF00724"/>
    </source>
</evidence>
<reference evidence="5" key="1">
    <citation type="submission" date="2020-08" db="EMBL/GenBank/DDBJ databases">
        <title>Novel species isolated from subtropical streams in China.</title>
        <authorList>
            <person name="Lu H."/>
        </authorList>
    </citation>
    <scope>NUCLEOTIDE SEQUENCE</scope>
    <source>
        <strain evidence="5">KACC 12607</strain>
    </source>
</reference>
<dbReference type="EMBL" id="JACOFV010000009">
    <property type="protein sequence ID" value="MBC3862677.1"/>
    <property type="molecule type" value="Genomic_DNA"/>
</dbReference>
<keyword evidence="3" id="KW-0560">Oxidoreductase</keyword>
<dbReference type="RefSeq" id="WP_186912592.1">
    <property type="nucleotide sequence ID" value="NZ_JACOFV010000009.1"/>
</dbReference>
<dbReference type="GO" id="GO:0005829">
    <property type="term" value="C:cytosol"/>
    <property type="evidence" value="ECO:0007669"/>
    <property type="project" value="UniProtKB-ARBA"/>
</dbReference>
<accession>A0A923KIH6</accession>
<dbReference type="PANTHER" id="PTHR22893:SF91">
    <property type="entry name" value="NADPH DEHYDROGENASE 2-RELATED"/>
    <property type="match status" value="1"/>
</dbReference>
<dbReference type="GO" id="GO:0016628">
    <property type="term" value="F:oxidoreductase activity, acting on the CH-CH group of donors, NAD or NADP as acceptor"/>
    <property type="evidence" value="ECO:0007669"/>
    <property type="project" value="UniProtKB-ARBA"/>
</dbReference>
<evidence type="ECO:0000256" key="3">
    <source>
        <dbReference type="ARBA" id="ARBA00023002"/>
    </source>
</evidence>
<evidence type="ECO:0000256" key="1">
    <source>
        <dbReference type="ARBA" id="ARBA00001917"/>
    </source>
</evidence>
<dbReference type="Gene3D" id="3.20.20.70">
    <property type="entry name" value="Aldolase class I"/>
    <property type="match status" value="1"/>
</dbReference>
<dbReference type="FunFam" id="3.20.20.70:FF:000059">
    <property type="entry name" value="N-ethylmaleimide reductase, FMN-linked"/>
    <property type="match status" value="1"/>
</dbReference>
<comment type="similarity">
    <text evidence="2">Belongs to the NADH:flavin oxidoreductase/NADH oxidase family.</text>
</comment>
<comment type="cofactor">
    <cofactor evidence="1">
        <name>FMN</name>
        <dbReference type="ChEBI" id="CHEBI:58210"/>
    </cofactor>
</comment>
<protein>
    <submittedName>
        <fullName evidence="5">Alkene reductase</fullName>
    </submittedName>
</protein>
<dbReference type="GO" id="GO:0010181">
    <property type="term" value="F:FMN binding"/>
    <property type="evidence" value="ECO:0007669"/>
    <property type="project" value="InterPro"/>
</dbReference>
<gene>
    <name evidence="5" type="ORF">H8K32_11240</name>
</gene>
<dbReference type="Proteomes" id="UP000634011">
    <property type="component" value="Unassembled WGS sequence"/>
</dbReference>
<keyword evidence="6" id="KW-1185">Reference proteome</keyword>
<feature type="domain" description="NADH:flavin oxidoreductase/NADH oxidase N-terminal" evidence="4">
    <location>
        <begin position="4"/>
        <end position="342"/>
    </location>
</feature>
<name>A0A923KIH6_9BURK</name>
<dbReference type="InterPro" id="IPR001155">
    <property type="entry name" value="OxRdtase_FMN_N"/>
</dbReference>
<dbReference type="AlphaFoldDB" id="A0A923KIH6"/>
<evidence type="ECO:0000313" key="5">
    <source>
        <dbReference type="EMBL" id="MBC3862677.1"/>
    </source>
</evidence>
<sequence length="369" mass="39549">MYNKLLSPIQAGSVHLNNRVVMAPLTRSRAGQPGDVPRALNVEYYAQRSSAGLIVTEASQISRQGQGYAWTPGIYTDAQQAGWKTVVDAVHAKGGKIALQLWHVGRISHNLLQENDVAPVSASAITAANSQCFVIQKDGTPANIQTAEPRALTSEEIPGIVEQYRQATVRAKNAGFDLVEVHAANGYLLQQFMSTNSNFRSDSYGGTLENRARLTLEAVDAAIAVIGADRVGVRLSPNFIAHGINDTEAEPMALYLAKEFTQRGIAYLHIAEPDWAGGAELTASFRKELRAAFPGTLICCGGYTAAEADALITSGLADAVAFGRPYIANPDLVERFAAGAELNTPDRATFYGGEEKGYTDYPSMEQVAA</sequence>
<dbReference type="InterPro" id="IPR045247">
    <property type="entry name" value="Oye-like"/>
</dbReference>
<comment type="caution">
    <text evidence="5">The sequence shown here is derived from an EMBL/GenBank/DDBJ whole genome shotgun (WGS) entry which is preliminary data.</text>
</comment>
<evidence type="ECO:0000313" key="6">
    <source>
        <dbReference type="Proteomes" id="UP000634011"/>
    </source>
</evidence>